<dbReference type="GO" id="GO:0022857">
    <property type="term" value="F:transmembrane transporter activity"/>
    <property type="evidence" value="ECO:0007669"/>
    <property type="project" value="InterPro"/>
</dbReference>
<feature type="transmembrane region" description="Helical" evidence="7">
    <location>
        <begin position="254"/>
        <end position="273"/>
    </location>
</feature>
<dbReference type="PANTHER" id="PTHR23513:SF11">
    <property type="entry name" value="STAPHYLOFERRIN A TRANSPORTER"/>
    <property type="match status" value="1"/>
</dbReference>
<feature type="transmembrane region" description="Helical" evidence="7">
    <location>
        <begin position="102"/>
        <end position="125"/>
    </location>
</feature>
<feature type="transmembrane region" description="Helical" evidence="7">
    <location>
        <begin position="12"/>
        <end position="30"/>
    </location>
</feature>
<accession>A0A7C4EQP0</accession>
<dbReference type="Pfam" id="PF05977">
    <property type="entry name" value="MFS_3"/>
    <property type="match status" value="1"/>
</dbReference>
<evidence type="ECO:0000256" key="1">
    <source>
        <dbReference type="ARBA" id="ARBA00004651"/>
    </source>
</evidence>
<feature type="transmembrane region" description="Helical" evidence="7">
    <location>
        <begin position="170"/>
        <end position="187"/>
    </location>
</feature>
<dbReference type="PANTHER" id="PTHR23513">
    <property type="entry name" value="INTEGRAL MEMBRANE EFFLUX PROTEIN-RELATED"/>
    <property type="match status" value="1"/>
</dbReference>
<sequence length="400" mass="44603">MSYPLKIKEFKAYWIGQVVSLTGTWMQQIAQNWLVYVLTKSAFYLGLISFLASSPMLIFSLFGGVIADRYSKRNILIVIQIFLILPAVCLGVLIHLNLVTVWHVASASLIVGIASAFDVPARQVFITEIVSEEMITSAIAMQSMSFNIARVIGPFLAGIIVTHLNFHTCFYLNALSFLPLIIILFNIKPVYHSANHHNSSMKYFFKEGFRFLIGNKLIFYTICSVGIFTMFGISFMTILPLIAGEILKTGANGFGMIVSSVGAGSLTGAVIIVLKKDIKEKFRHIFRASLLFPVGLSGIAFSKNFYLTSAFAFLLGFAFVNFFAVSNSFIQYQTEQRLRGRIMSFFAFVFLGFTPIGNLLTGVLAEKYGISIILQIYSFLCLTGGIIFLRILPTIRLRNF</sequence>
<protein>
    <submittedName>
        <fullName evidence="9">MFS transporter</fullName>
    </submittedName>
</protein>
<gene>
    <name evidence="9" type="ORF">ENV75_07085</name>
</gene>
<evidence type="ECO:0000256" key="5">
    <source>
        <dbReference type="ARBA" id="ARBA00022989"/>
    </source>
</evidence>
<dbReference type="InterPro" id="IPR010290">
    <property type="entry name" value="TM_effector"/>
</dbReference>
<feature type="transmembrane region" description="Helical" evidence="7">
    <location>
        <begin position="370"/>
        <end position="392"/>
    </location>
</feature>
<feature type="transmembrane region" description="Helical" evidence="7">
    <location>
        <begin position="217"/>
        <end position="242"/>
    </location>
</feature>
<evidence type="ECO:0000256" key="7">
    <source>
        <dbReference type="SAM" id="Phobius"/>
    </source>
</evidence>
<keyword evidence="4 7" id="KW-0812">Transmembrane</keyword>
<dbReference type="EMBL" id="DTHO01000075">
    <property type="protein sequence ID" value="HGH00190.1"/>
    <property type="molecule type" value="Genomic_DNA"/>
</dbReference>
<evidence type="ECO:0000313" key="9">
    <source>
        <dbReference type="EMBL" id="HGH00190.1"/>
    </source>
</evidence>
<keyword evidence="2" id="KW-0813">Transport</keyword>
<feature type="transmembrane region" description="Helical" evidence="7">
    <location>
        <begin position="308"/>
        <end position="330"/>
    </location>
</feature>
<name>A0A7C4EQP0_9BACT</name>
<dbReference type="InterPro" id="IPR036259">
    <property type="entry name" value="MFS_trans_sf"/>
</dbReference>
<keyword evidence="3" id="KW-1003">Cell membrane</keyword>
<keyword evidence="5 7" id="KW-1133">Transmembrane helix</keyword>
<evidence type="ECO:0000256" key="6">
    <source>
        <dbReference type="ARBA" id="ARBA00023136"/>
    </source>
</evidence>
<organism evidence="9">
    <name type="scientific">Thermodesulfovibrio aggregans</name>
    <dbReference type="NCBI Taxonomy" id="86166"/>
    <lineage>
        <taxon>Bacteria</taxon>
        <taxon>Pseudomonadati</taxon>
        <taxon>Nitrospirota</taxon>
        <taxon>Thermodesulfovibrionia</taxon>
        <taxon>Thermodesulfovibrionales</taxon>
        <taxon>Thermodesulfovibrionaceae</taxon>
        <taxon>Thermodesulfovibrio</taxon>
    </lineage>
</organism>
<proteinExistence type="predicted"/>
<dbReference type="InterPro" id="IPR020846">
    <property type="entry name" value="MFS_dom"/>
</dbReference>
<dbReference type="SUPFAM" id="SSF103473">
    <property type="entry name" value="MFS general substrate transporter"/>
    <property type="match status" value="1"/>
</dbReference>
<evidence type="ECO:0000256" key="3">
    <source>
        <dbReference type="ARBA" id="ARBA00022475"/>
    </source>
</evidence>
<feature type="transmembrane region" description="Helical" evidence="7">
    <location>
        <begin position="146"/>
        <end position="164"/>
    </location>
</feature>
<evidence type="ECO:0000256" key="4">
    <source>
        <dbReference type="ARBA" id="ARBA00022692"/>
    </source>
</evidence>
<feature type="transmembrane region" description="Helical" evidence="7">
    <location>
        <begin position="342"/>
        <end position="364"/>
    </location>
</feature>
<comment type="subcellular location">
    <subcellularLocation>
        <location evidence="1">Cell membrane</location>
        <topology evidence="1">Multi-pass membrane protein</topology>
    </subcellularLocation>
</comment>
<reference evidence="9" key="1">
    <citation type="journal article" date="2020" name="mSystems">
        <title>Genome- and Community-Level Interaction Insights into Carbon Utilization and Element Cycling Functions of Hydrothermarchaeota in Hydrothermal Sediment.</title>
        <authorList>
            <person name="Zhou Z."/>
            <person name="Liu Y."/>
            <person name="Xu W."/>
            <person name="Pan J."/>
            <person name="Luo Z.H."/>
            <person name="Li M."/>
        </authorList>
    </citation>
    <scope>NUCLEOTIDE SEQUENCE [LARGE SCALE GENOMIC DNA]</scope>
    <source>
        <strain evidence="9">SpSt-788</strain>
    </source>
</reference>
<feature type="domain" description="Major facilitator superfamily (MFS) profile" evidence="8">
    <location>
        <begin position="1"/>
        <end position="396"/>
    </location>
</feature>
<dbReference type="Gene3D" id="1.20.1250.20">
    <property type="entry name" value="MFS general substrate transporter like domains"/>
    <property type="match status" value="1"/>
</dbReference>
<dbReference type="AlphaFoldDB" id="A0A7C4EQP0"/>
<feature type="transmembrane region" description="Helical" evidence="7">
    <location>
        <begin position="285"/>
        <end position="302"/>
    </location>
</feature>
<dbReference type="PROSITE" id="PS50850">
    <property type="entry name" value="MFS"/>
    <property type="match status" value="1"/>
</dbReference>
<keyword evidence="6 7" id="KW-0472">Membrane</keyword>
<evidence type="ECO:0000256" key="2">
    <source>
        <dbReference type="ARBA" id="ARBA00022448"/>
    </source>
</evidence>
<dbReference type="CDD" id="cd06173">
    <property type="entry name" value="MFS_MefA_like"/>
    <property type="match status" value="1"/>
</dbReference>
<evidence type="ECO:0000259" key="8">
    <source>
        <dbReference type="PROSITE" id="PS50850"/>
    </source>
</evidence>
<comment type="caution">
    <text evidence="9">The sequence shown here is derived from an EMBL/GenBank/DDBJ whole genome shotgun (WGS) entry which is preliminary data.</text>
</comment>
<feature type="transmembrane region" description="Helical" evidence="7">
    <location>
        <begin position="75"/>
        <end position="96"/>
    </location>
</feature>
<feature type="transmembrane region" description="Helical" evidence="7">
    <location>
        <begin position="42"/>
        <end position="63"/>
    </location>
</feature>
<dbReference type="GO" id="GO:0005886">
    <property type="term" value="C:plasma membrane"/>
    <property type="evidence" value="ECO:0007669"/>
    <property type="project" value="UniProtKB-SubCell"/>
</dbReference>